<feature type="compositionally biased region" description="Acidic residues" evidence="1">
    <location>
        <begin position="54"/>
        <end position="67"/>
    </location>
</feature>
<dbReference type="RefSeq" id="WP_103298129.1">
    <property type="nucleotide sequence ID" value="NZ_PPQT01000060.1"/>
</dbReference>
<dbReference type="Proteomes" id="UP000297598">
    <property type="component" value="Unassembled WGS sequence"/>
</dbReference>
<reference evidence="2 4" key="1">
    <citation type="submission" date="2018-06" db="EMBL/GenBank/DDBJ databases">
        <authorList>
            <consortium name="Pathogen Informatics"/>
            <person name="Doyle S."/>
        </authorList>
    </citation>
    <scope>NUCLEOTIDE SEQUENCE [LARGE SCALE GENOMIC DNA]</scope>
    <source>
        <strain evidence="2 4">NCTC13830</strain>
    </source>
</reference>
<dbReference type="AlphaFoldDB" id="A0A380FYZ6"/>
<organism evidence="2 4">
    <name type="scientific">Staphylococcus petrasii</name>
    <dbReference type="NCBI Taxonomy" id="1276936"/>
    <lineage>
        <taxon>Bacteria</taxon>
        <taxon>Bacillati</taxon>
        <taxon>Bacillota</taxon>
        <taxon>Bacilli</taxon>
        <taxon>Bacillales</taxon>
        <taxon>Staphylococcaceae</taxon>
        <taxon>Staphylococcus</taxon>
    </lineage>
</organism>
<evidence type="ECO:0000313" key="2">
    <source>
        <dbReference type="EMBL" id="SUM44104.1"/>
    </source>
</evidence>
<feature type="region of interest" description="Disordered" evidence="1">
    <location>
        <begin position="21"/>
        <end position="143"/>
    </location>
</feature>
<feature type="compositionally biased region" description="Basic and acidic residues" evidence="1">
    <location>
        <begin position="68"/>
        <end position="121"/>
    </location>
</feature>
<accession>A0A380FYZ6</accession>
<dbReference type="OrthoDB" id="2414382at2"/>
<feature type="compositionally biased region" description="Basic and acidic residues" evidence="1">
    <location>
        <begin position="128"/>
        <end position="143"/>
    </location>
</feature>
<feature type="compositionally biased region" description="Basic and acidic residues" evidence="1">
    <location>
        <begin position="37"/>
        <end position="51"/>
    </location>
</feature>
<evidence type="ECO:0000256" key="1">
    <source>
        <dbReference type="SAM" id="MobiDB-lite"/>
    </source>
</evidence>
<evidence type="ECO:0000313" key="4">
    <source>
        <dbReference type="Proteomes" id="UP000254047"/>
    </source>
</evidence>
<protein>
    <submittedName>
        <fullName evidence="2">Putative staphylococcal protein</fullName>
    </submittedName>
</protein>
<keyword evidence="5" id="KW-1185">Reference proteome</keyword>
<sequence>MNIGILIFVISVIISIISAMRDKSHEERRNQRPPQRKVGEPTQKPERKKGFFEQLEEAFSEFEESLSDESKEPKHSEKSRKNTRDNPKKIYHDSQLEKEIYKEQQPEEIERAQRQQHRKVEMQQAQQHKNENSGRRTDEERRKLQEKLEQELADSLFNVRSEIDREKEKQLSRIEHKARAIIEDKNLSERTKRYRLKQLLNSKSIKQDMTHQSLQFDKDPIVNGLIWQEVLERPKQL</sequence>
<dbReference type="Proteomes" id="UP000254047">
    <property type="component" value="Unassembled WGS sequence"/>
</dbReference>
<reference evidence="3 5" key="2">
    <citation type="submission" date="2019-04" db="EMBL/GenBank/DDBJ databases">
        <title>Genomic characterization of Staphylococcus petrasii strains.</title>
        <authorList>
            <person name="Vrbovska V."/>
            <person name="Kovarovic V."/>
            <person name="Maslanova I."/>
            <person name="Indrakova A."/>
            <person name="Petras P."/>
            <person name="Sedo O."/>
            <person name="Svec P."/>
            <person name="Fisarova L."/>
            <person name="Sedlacek I."/>
            <person name="Doskar J."/>
            <person name="Pantucek R."/>
        </authorList>
    </citation>
    <scope>NUCLEOTIDE SEQUENCE [LARGE SCALE GENOMIC DNA]</scope>
    <source>
        <strain evidence="3 5">P5404</strain>
    </source>
</reference>
<dbReference type="EMBL" id="UHDO01000001">
    <property type="protein sequence ID" value="SUM44104.1"/>
    <property type="molecule type" value="Genomic_DNA"/>
</dbReference>
<proteinExistence type="predicted"/>
<evidence type="ECO:0000313" key="3">
    <source>
        <dbReference type="EMBL" id="TGE16159.1"/>
    </source>
</evidence>
<name>A0A380FYZ6_9STAP</name>
<gene>
    <name evidence="3" type="ORF">BJR09_09655</name>
    <name evidence="2" type="ORF">NCTC13830_01499</name>
</gene>
<evidence type="ECO:0000313" key="5">
    <source>
        <dbReference type="Proteomes" id="UP000297598"/>
    </source>
</evidence>
<feature type="compositionally biased region" description="Basic and acidic residues" evidence="1">
    <location>
        <begin position="21"/>
        <end position="30"/>
    </location>
</feature>
<dbReference type="EMBL" id="SRLS01000016">
    <property type="protein sequence ID" value="TGE16159.1"/>
    <property type="molecule type" value="Genomic_DNA"/>
</dbReference>